<gene>
    <name evidence="2" type="ORF">E0F88_17995</name>
</gene>
<keyword evidence="3" id="KW-1185">Reference proteome</keyword>
<evidence type="ECO:0000313" key="2">
    <source>
        <dbReference type="EMBL" id="TDE13786.1"/>
    </source>
</evidence>
<dbReference type="Pfam" id="PF10047">
    <property type="entry name" value="DUF2281"/>
    <property type="match status" value="1"/>
</dbReference>
<organism evidence="2 3">
    <name type="scientific">Dyadobacter psychrotolerans</name>
    <dbReference type="NCBI Taxonomy" id="2541721"/>
    <lineage>
        <taxon>Bacteria</taxon>
        <taxon>Pseudomonadati</taxon>
        <taxon>Bacteroidota</taxon>
        <taxon>Cytophagia</taxon>
        <taxon>Cytophagales</taxon>
        <taxon>Spirosomataceae</taxon>
        <taxon>Dyadobacter</taxon>
    </lineage>
</organism>
<sequence length="95" mass="10971">MSELDLMNRVSKLPPNLKEEVSDFVDFLINKHITASSPKQPLKFGMMKGNFIMSEDFDEALNLIDARLIEERRSKDSIPFDNFLHQLKDEGKLDS</sequence>
<comment type="caution">
    <text evidence="2">The sequence shown here is derived from an EMBL/GenBank/DDBJ whole genome shotgun (WGS) entry which is preliminary data.</text>
</comment>
<dbReference type="Proteomes" id="UP000294850">
    <property type="component" value="Unassembled WGS sequence"/>
</dbReference>
<dbReference type="RefSeq" id="WP_131959662.1">
    <property type="nucleotide sequence ID" value="NZ_SMFL01000006.1"/>
</dbReference>
<proteinExistence type="predicted"/>
<evidence type="ECO:0000259" key="1">
    <source>
        <dbReference type="Pfam" id="PF10047"/>
    </source>
</evidence>
<name>A0A4R5DI87_9BACT</name>
<accession>A0A4R5DI87</accession>
<dbReference type="AlphaFoldDB" id="A0A4R5DI87"/>
<reference evidence="2 3" key="1">
    <citation type="submission" date="2019-03" db="EMBL/GenBank/DDBJ databases">
        <title>Dyadobacter AR-3-6 sp. nov., isolated from arctic soil.</title>
        <authorList>
            <person name="Chaudhary D.K."/>
        </authorList>
    </citation>
    <scope>NUCLEOTIDE SEQUENCE [LARGE SCALE GENOMIC DNA]</scope>
    <source>
        <strain evidence="2 3">AR-3-6</strain>
    </source>
</reference>
<dbReference type="OrthoDB" id="9801704at2"/>
<feature type="domain" description="DUF2281" evidence="1">
    <location>
        <begin position="6"/>
        <end position="63"/>
    </location>
</feature>
<protein>
    <submittedName>
        <fullName evidence="2">DUF2281 domain-containing protein</fullName>
    </submittedName>
</protein>
<dbReference type="InterPro" id="IPR018739">
    <property type="entry name" value="DUF2281"/>
</dbReference>
<evidence type="ECO:0000313" key="3">
    <source>
        <dbReference type="Proteomes" id="UP000294850"/>
    </source>
</evidence>
<dbReference type="EMBL" id="SMFL01000006">
    <property type="protein sequence ID" value="TDE13786.1"/>
    <property type="molecule type" value="Genomic_DNA"/>
</dbReference>